<evidence type="ECO:0000313" key="3">
    <source>
        <dbReference type="Proteomes" id="UP001165641"/>
    </source>
</evidence>
<dbReference type="Proteomes" id="UP001165641">
    <property type="component" value="Unassembled WGS sequence"/>
</dbReference>
<proteinExistence type="predicted"/>
<dbReference type="InterPro" id="IPR007024">
    <property type="entry name" value="BLUF_domain"/>
</dbReference>
<keyword evidence="3" id="KW-1185">Reference proteome</keyword>
<dbReference type="PROSITE" id="PS50925">
    <property type="entry name" value="BLUF"/>
    <property type="match status" value="1"/>
</dbReference>
<dbReference type="SUPFAM" id="SSF54975">
    <property type="entry name" value="Acylphosphatase/BLUF domain-like"/>
    <property type="match status" value="1"/>
</dbReference>
<feature type="domain" description="BLUF" evidence="1">
    <location>
        <begin position="11"/>
        <end position="102"/>
    </location>
</feature>
<comment type="caution">
    <text evidence="2">The sequence shown here is derived from an EMBL/GenBank/DDBJ whole genome shotgun (WGS) entry which is preliminary data.</text>
</comment>
<dbReference type="InterPro" id="IPR036046">
    <property type="entry name" value="Acylphosphatase-like_dom_sf"/>
</dbReference>
<dbReference type="Gene3D" id="3.30.70.100">
    <property type="match status" value="1"/>
</dbReference>
<gene>
    <name evidence="2" type="ORF">PAF17_13770</name>
</gene>
<evidence type="ECO:0000313" key="2">
    <source>
        <dbReference type="EMBL" id="MDB6178565.1"/>
    </source>
</evidence>
<dbReference type="EMBL" id="JAQBIE010000017">
    <property type="protein sequence ID" value="MDB6178565.1"/>
    <property type="molecule type" value="Genomic_DNA"/>
</dbReference>
<name>A0ABT4ZGV4_9RHOB</name>
<protein>
    <submittedName>
        <fullName evidence="2">BLUF domain-containing protein</fullName>
    </submittedName>
</protein>
<sequence length="139" mass="15841">MINRPKDASDLSFFLYRSSAAPEIGTEDLTQILTAARRRNALVGLTGCLHYEDGLFFQWLEGSDNELRPVVDAIMHDPRHHSILVLEQGALGTRRFRDWSMKFSDRDRKSLVDWIAHKNVSTVDRQEYAGGVSSFLMSL</sequence>
<dbReference type="Pfam" id="PF04940">
    <property type="entry name" value="BLUF"/>
    <property type="match status" value="1"/>
</dbReference>
<organism evidence="2 3">
    <name type="scientific">Paracoccus onchidii</name>
    <dbReference type="NCBI Taxonomy" id="3017813"/>
    <lineage>
        <taxon>Bacteria</taxon>
        <taxon>Pseudomonadati</taxon>
        <taxon>Pseudomonadota</taxon>
        <taxon>Alphaproteobacteria</taxon>
        <taxon>Rhodobacterales</taxon>
        <taxon>Paracoccaceae</taxon>
        <taxon>Paracoccus</taxon>
    </lineage>
</organism>
<dbReference type="RefSeq" id="WP_271889679.1">
    <property type="nucleotide sequence ID" value="NZ_JAQBIE010000017.1"/>
</dbReference>
<accession>A0ABT4ZGV4</accession>
<dbReference type="SMART" id="SM01034">
    <property type="entry name" value="BLUF"/>
    <property type="match status" value="1"/>
</dbReference>
<reference evidence="2" key="1">
    <citation type="submission" date="2022-12" db="EMBL/GenBank/DDBJ databases">
        <title>Paracoccus onchidii sp. nov., isolated from a marine invertebrate from the South China Sea.</title>
        <authorList>
            <person name="Xu S."/>
            <person name="Liu Z."/>
            <person name="Xu Y."/>
        </authorList>
    </citation>
    <scope>NUCLEOTIDE SEQUENCE</scope>
    <source>
        <strain evidence="2">Z330</strain>
    </source>
</reference>
<evidence type="ECO:0000259" key="1">
    <source>
        <dbReference type="PROSITE" id="PS50925"/>
    </source>
</evidence>